<evidence type="ECO:0000256" key="2">
    <source>
        <dbReference type="ARBA" id="ARBA00022448"/>
    </source>
</evidence>
<dbReference type="Proteomes" id="UP000092024">
    <property type="component" value="Unassembled WGS sequence"/>
</dbReference>
<feature type="transmembrane region" description="Helical" evidence="7">
    <location>
        <begin position="287"/>
        <end position="310"/>
    </location>
</feature>
<evidence type="ECO:0000256" key="7">
    <source>
        <dbReference type="RuleBase" id="RU363032"/>
    </source>
</evidence>
<protein>
    <submittedName>
        <fullName evidence="9">ABC transporter permease</fullName>
    </submittedName>
</protein>
<dbReference type="CDD" id="cd06261">
    <property type="entry name" value="TM_PBP2"/>
    <property type="match status" value="1"/>
</dbReference>
<organism evidence="9 10">
    <name type="scientific">Paenibacillus oryzae</name>
    <dbReference type="NCBI Taxonomy" id="1844972"/>
    <lineage>
        <taxon>Bacteria</taxon>
        <taxon>Bacillati</taxon>
        <taxon>Bacillota</taxon>
        <taxon>Bacilli</taxon>
        <taxon>Bacillales</taxon>
        <taxon>Paenibacillaceae</taxon>
        <taxon>Paenibacillus</taxon>
    </lineage>
</organism>
<dbReference type="Pfam" id="PF00528">
    <property type="entry name" value="BPD_transp_1"/>
    <property type="match status" value="1"/>
</dbReference>
<dbReference type="PANTHER" id="PTHR30193:SF37">
    <property type="entry name" value="INNER MEMBRANE ABC TRANSPORTER PERMEASE PROTEIN YCJO"/>
    <property type="match status" value="1"/>
</dbReference>
<dbReference type="Gene3D" id="1.10.3720.10">
    <property type="entry name" value="MetI-like"/>
    <property type="match status" value="1"/>
</dbReference>
<evidence type="ECO:0000256" key="5">
    <source>
        <dbReference type="ARBA" id="ARBA00022989"/>
    </source>
</evidence>
<evidence type="ECO:0000259" key="8">
    <source>
        <dbReference type="PROSITE" id="PS50928"/>
    </source>
</evidence>
<comment type="caution">
    <text evidence="9">The sequence shown here is derived from an EMBL/GenBank/DDBJ whole genome shotgun (WGS) entry which is preliminary data.</text>
</comment>
<evidence type="ECO:0000256" key="6">
    <source>
        <dbReference type="ARBA" id="ARBA00023136"/>
    </source>
</evidence>
<keyword evidence="2 7" id="KW-0813">Transport</keyword>
<name>A0A1A5YF96_9BACL</name>
<dbReference type="EMBL" id="LYPA01000065">
    <property type="protein sequence ID" value="OBR64247.1"/>
    <property type="molecule type" value="Genomic_DNA"/>
</dbReference>
<keyword evidence="6 7" id="KW-0472">Membrane</keyword>
<keyword evidence="4 7" id="KW-0812">Transmembrane</keyword>
<accession>A0A1A5YF96</accession>
<dbReference type="AlphaFoldDB" id="A0A1A5YF96"/>
<dbReference type="PANTHER" id="PTHR30193">
    <property type="entry name" value="ABC TRANSPORTER PERMEASE PROTEIN"/>
    <property type="match status" value="1"/>
</dbReference>
<dbReference type="SUPFAM" id="SSF161098">
    <property type="entry name" value="MetI-like"/>
    <property type="match status" value="1"/>
</dbReference>
<keyword evidence="3" id="KW-1003">Cell membrane</keyword>
<feature type="transmembrane region" description="Helical" evidence="7">
    <location>
        <begin position="186"/>
        <end position="208"/>
    </location>
</feature>
<gene>
    <name evidence="9" type="ORF">A7K91_12000</name>
</gene>
<evidence type="ECO:0000256" key="1">
    <source>
        <dbReference type="ARBA" id="ARBA00004651"/>
    </source>
</evidence>
<comment type="similarity">
    <text evidence="7">Belongs to the binding-protein-dependent transport system permease family.</text>
</comment>
<dbReference type="OrthoDB" id="9783627at2"/>
<dbReference type="RefSeq" id="WP_068684723.1">
    <property type="nucleotide sequence ID" value="NZ_LYPA01000065.1"/>
</dbReference>
<dbReference type="InterPro" id="IPR051393">
    <property type="entry name" value="ABC_transporter_permease"/>
</dbReference>
<dbReference type="InterPro" id="IPR000515">
    <property type="entry name" value="MetI-like"/>
</dbReference>
<dbReference type="InterPro" id="IPR035906">
    <property type="entry name" value="MetI-like_sf"/>
</dbReference>
<evidence type="ECO:0000256" key="4">
    <source>
        <dbReference type="ARBA" id="ARBA00022692"/>
    </source>
</evidence>
<dbReference type="PROSITE" id="PS50928">
    <property type="entry name" value="ABC_TM1"/>
    <property type="match status" value="1"/>
</dbReference>
<dbReference type="GO" id="GO:0005886">
    <property type="term" value="C:plasma membrane"/>
    <property type="evidence" value="ECO:0007669"/>
    <property type="project" value="UniProtKB-SubCell"/>
</dbReference>
<reference evidence="9 10" key="1">
    <citation type="submission" date="2016-05" db="EMBL/GenBank/DDBJ databases">
        <title>Paenibacillus oryzae. sp. nov., isolated from the rice root.</title>
        <authorList>
            <person name="Zhang J."/>
            <person name="Zhang X."/>
        </authorList>
    </citation>
    <scope>NUCLEOTIDE SEQUENCE [LARGE SCALE GENOMIC DNA]</scope>
    <source>
        <strain evidence="9 10">1DrF-4</strain>
    </source>
</reference>
<evidence type="ECO:0000313" key="10">
    <source>
        <dbReference type="Proteomes" id="UP000092024"/>
    </source>
</evidence>
<sequence length="321" mass="36296">MSAKPIEAGTGGGTGTLPVSSRSRLAQLWSEMKRHKVSYLFLAPFLLLFFIFIIVPILTSITLSFSYYNILEAPRFIGFSNYKLLFVDDDIFMQAVGITLKFAFITGPVGYVMAFLLAWLISQIPIKYRFFYTLCFYTPSITSATAMSVVWLYMFAGDRKGMLNHWLIRIGLLDEPFLYLQDIRTIVPVIIIVSLWMSMGVGFLAFLAGLQNVPKDLYEAGEIDGIRNRWQQLFYITVPSVKPQLLFGAIMQVVSSLQVFDVSVQLVGLPSPLYAGHTILTHLFDYAFIRFEMGYASAIAVVLFLLMMGLNRLIFNLLGRD</sequence>
<comment type="subcellular location">
    <subcellularLocation>
        <location evidence="1 7">Cell membrane</location>
        <topology evidence="1 7">Multi-pass membrane protein</topology>
    </subcellularLocation>
</comment>
<feature type="transmembrane region" description="Helical" evidence="7">
    <location>
        <begin position="91"/>
        <end position="118"/>
    </location>
</feature>
<dbReference type="GO" id="GO:0055085">
    <property type="term" value="P:transmembrane transport"/>
    <property type="evidence" value="ECO:0007669"/>
    <property type="project" value="InterPro"/>
</dbReference>
<evidence type="ECO:0000256" key="3">
    <source>
        <dbReference type="ARBA" id="ARBA00022475"/>
    </source>
</evidence>
<feature type="domain" description="ABC transmembrane type-1" evidence="8">
    <location>
        <begin position="96"/>
        <end position="314"/>
    </location>
</feature>
<feature type="transmembrane region" description="Helical" evidence="7">
    <location>
        <begin position="39"/>
        <end position="71"/>
    </location>
</feature>
<keyword evidence="10" id="KW-1185">Reference proteome</keyword>
<keyword evidence="5 7" id="KW-1133">Transmembrane helix</keyword>
<proteinExistence type="inferred from homology"/>
<dbReference type="STRING" id="1844972.A7K91_12000"/>
<evidence type="ECO:0000313" key="9">
    <source>
        <dbReference type="EMBL" id="OBR64247.1"/>
    </source>
</evidence>
<feature type="transmembrane region" description="Helical" evidence="7">
    <location>
        <begin position="130"/>
        <end position="154"/>
    </location>
</feature>